<dbReference type="InterPro" id="IPR001509">
    <property type="entry name" value="Epimerase_deHydtase"/>
</dbReference>
<sequence length="675" mass="74985">MTDAASQTAPLGFVEWFRMGDHAHAETAIAMMRAAGVRRLRTQFSWAEYHMEGAEAWYDWLMPQLGDAFDLMPCFHYTPPSLSRTGRSSGAPHRLRDFADFVDLILTRHGRHFEAVELWNEPNNLLDWDWRADPDHCLYSEMMIDAAHWVRARGFPVVLGGPSPFDPIWLDLMGQRGLLALVNAVGVHGFPGTWDSEAGAWQGWEAQLASARDILDRYNPKAGLWITEAGYSTWAHDEMEQVRQYLAAHDAPADRLYWYAWRDIADEIAVQEGHWFDARHYHMGAVDAANRPKLLARLLTEGGAARARHVAALAAPSLRRTWARPVVITGGCGFIGTNLAESFLAEGEEVLLLDNLCRPGVEQNLEWLRDTYGARAAVHVADIRHPRCAPAGLEEARAVFHLAAQTAVTTSLAHPSGDFEVNARGTVNLLEAVRATGRRIPVIYASTNKVYGDLEDVALDHLAEGYLPADPALRARGIGEDRPLDFHTPYGCSKGVAEQYVLDYARSYGMQSAVLRMSCIYGPHQFGTEDQGWVAHFLLRALAGEPITLFGDGDQVRDILHVSDAVAAYRATLDRIDAISGRAFNLGGGPENAVSLNRLLAEIGRLQGVAPEITHDRTRTGDQRYFVADTRALTEATGWQPVVGWKDGVASLRDWLARHRLPQTPDIRTRRKVSA</sequence>
<feature type="domain" description="NAD-dependent epimerase/dehydratase" evidence="3">
    <location>
        <begin position="326"/>
        <end position="587"/>
    </location>
</feature>
<dbReference type="EMBL" id="FNEJ01000007">
    <property type="protein sequence ID" value="SDI61502.1"/>
    <property type="molecule type" value="Genomic_DNA"/>
</dbReference>
<dbReference type="InterPro" id="IPR036291">
    <property type="entry name" value="NAD(P)-bd_dom_sf"/>
</dbReference>
<comment type="pathway">
    <text evidence="1">Bacterial outer membrane biogenesis; LPS O-antigen biosynthesis.</text>
</comment>
<dbReference type="InterPro" id="IPR017853">
    <property type="entry name" value="GH"/>
</dbReference>
<comment type="similarity">
    <text evidence="2">Belongs to the NAD(P)-dependent epimerase/dehydratase family.</text>
</comment>
<protein>
    <submittedName>
        <fullName evidence="4">CDP-paratose 2-epimerase</fullName>
    </submittedName>
</protein>
<dbReference type="PANTHER" id="PTHR43000">
    <property type="entry name" value="DTDP-D-GLUCOSE 4,6-DEHYDRATASE-RELATED"/>
    <property type="match status" value="1"/>
</dbReference>
<evidence type="ECO:0000259" key="3">
    <source>
        <dbReference type="Pfam" id="PF01370"/>
    </source>
</evidence>
<proteinExistence type="inferred from homology"/>
<dbReference type="Gene3D" id="3.40.50.720">
    <property type="entry name" value="NAD(P)-binding Rossmann-like Domain"/>
    <property type="match status" value="1"/>
</dbReference>
<dbReference type="Proteomes" id="UP000199093">
    <property type="component" value="Unassembled WGS sequence"/>
</dbReference>
<dbReference type="SUPFAM" id="SSF51735">
    <property type="entry name" value="NAD(P)-binding Rossmann-fold domains"/>
    <property type="match status" value="1"/>
</dbReference>
<evidence type="ECO:0000313" key="4">
    <source>
        <dbReference type="EMBL" id="SDI61502.1"/>
    </source>
</evidence>
<organism evidence="4 5">
    <name type="scientific">Salipiger marinus</name>
    <dbReference type="NCBI Taxonomy" id="555512"/>
    <lineage>
        <taxon>Bacteria</taxon>
        <taxon>Pseudomonadati</taxon>
        <taxon>Pseudomonadota</taxon>
        <taxon>Alphaproteobacteria</taxon>
        <taxon>Rhodobacterales</taxon>
        <taxon>Roseobacteraceae</taxon>
        <taxon>Salipiger</taxon>
    </lineage>
</organism>
<dbReference type="STRING" id="555512.SAMN04487993_1007112"/>
<dbReference type="Gene3D" id="3.20.20.80">
    <property type="entry name" value="Glycosidases"/>
    <property type="match status" value="1"/>
</dbReference>
<dbReference type="RefSeq" id="WP_089846337.1">
    <property type="nucleotide sequence ID" value="NZ_FNEJ01000007.1"/>
</dbReference>
<dbReference type="SUPFAM" id="SSF51445">
    <property type="entry name" value="(Trans)glycosidases"/>
    <property type="match status" value="1"/>
</dbReference>
<evidence type="ECO:0000256" key="2">
    <source>
        <dbReference type="ARBA" id="ARBA00007637"/>
    </source>
</evidence>
<evidence type="ECO:0000256" key="1">
    <source>
        <dbReference type="ARBA" id="ARBA00005125"/>
    </source>
</evidence>
<reference evidence="4 5" key="1">
    <citation type="submission" date="2016-10" db="EMBL/GenBank/DDBJ databases">
        <authorList>
            <person name="de Groot N.N."/>
        </authorList>
    </citation>
    <scope>NUCLEOTIDE SEQUENCE [LARGE SCALE GENOMIC DNA]</scope>
    <source>
        <strain evidence="4 5">DSM 26424</strain>
    </source>
</reference>
<evidence type="ECO:0000313" key="5">
    <source>
        <dbReference type="Proteomes" id="UP000199093"/>
    </source>
</evidence>
<dbReference type="Pfam" id="PF01370">
    <property type="entry name" value="Epimerase"/>
    <property type="match status" value="1"/>
</dbReference>
<accession>A0A1G8M0J5</accession>
<dbReference type="OrthoDB" id="9801785at2"/>
<gene>
    <name evidence="4" type="ORF">SAMN04487993_1007112</name>
</gene>
<keyword evidence="5" id="KW-1185">Reference proteome</keyword>
<dbReference type="AlphaFoldDB" id="A0A1G8M0J5"/>
<name>A0A1G8M0J5_9RHOB</name>